<evidence type="ECO:0000256" key="2">
    <source>
        <dbReference type="ARBA" id="ARBA00004777"/>
    </source>
</evidence>
<evidence type="ECO:0000259" key="8">
    <source>
        <dbReference type="Pfam" id="PF21895"/>
    </source>
</evidence>
<dbReference type="Pfam" id="PF21895">
    <property type="entry name" value="MTHFR_C"/>
    <property type="match status" value="1"/>
</dbReference>
<evidence type="ECO:0000313" key="10">
    <source>
        <dbReference type="Proteomes" id="UP000242913"/>
    </source>
</evidence>
<dbReference type="CDD" id="cd00537">
    <property type="entry name" value="MTHFR"/>
    <property type="match status" value="1"/>
</dbReference>
<dbReference type="InterPro" id="IPR029041">
    <property type="entry name" value="FAD-linked_oxidoreductase-like"/>
</dbReference>
<name>A0A238BPH1_9BILA</name>
<comment type="pathway">
    <text evidence="2 7">One-carbon metabolism; tetrahydrofolate interconversion.</text>
</comment>
<dbReference type="GO" id="GO:0004489">
    <property type="term" value="F:methylenetetrahydrofolate reductase [NAD(P)H] activity"/>
    <property type="evidence" value="ECO:0007669"/>
    <property type="project" value="InterPro"/>
</dbReference>
<dbReference type="GO" id="GO:0005829">
    <property type="term" value="C:cytosol"/>
    <property type="evidence" value="ECO:0007669"/>
    <property type="project" value="TreeGrafter"/>
</dbReference>
<evidence type="ECO:0000256" key="5">
    <source>
        <dbReference type="ARBA" id="ARBA00022827"/>
    </source>
</evidence>
<comment type="cofactor">
    <cofactor evidence="1">
        <name>FAD</name>
        <dbReference type="ChEBI" id="CHEBI:57692"/>
    </cofactor>
</comment>
<evidence type="ECO:0000256" key="1">
    <source>
        <dbReference type="ARBA" id="ARBA00001974"/>
    </source>
</evidence>
<dbReference type="GO" id="GO:0071949">
    <property type="term" value="F:FAD binding"/>
    <property type="evidence" value="ECO:0007669"/>
    <property type="project" value="TreeGrafter"/>
</dbReference>
<dbReference type="OrthoDB" id="16284at2759"/>
<evidence type="ECO:0000256" key="3">
    <source>
        <dbReference type="ARBA" id="ARBA00006743"/>
    </source>
</evidence>
<dbReference type="GO" id="GO:0035999">
    <property type="term" value="P:tetrahydrofolate interconversion"/>
    <property type="evidence" value="ECO:0007669"/>
    <property type="project" value="UniProtKB-UniPathway"/>
</dbReference>
<evidence type="ECO:0000256" key="6">
    <source>
        <dbReference type="ARBA" id="ARBA00023002"/>
    </source>
</evidence>
<dbReference type="UniPathway" id="UPA00193"/>
<dbReference type="Proteomes" id="UP000242913">
    <property type="component" value="Unassembled WGS sequence"/>
</dbReference>
<reference evidence="9 10" key="1">
    <citation type="submission" date="2015-12" db="EMBL/GenBank/DDBJ databases">
        <title>Draft genome of the nematode, Onchocerca flexuosa.</title>
        <authorList>
            <person name="Mitreva M."/>
        </authorList>
    </citation>
    <scope>NUCLEOTIDE SEQUENCE [LARGE SCALE GENOMIC DNA]</scope>
    <source>
        <strain evidence="9">Red Deer</strain>
    </source>
</reference>
<sequence length="685" mass="77705">MDGLAQISLRGLGQVIMDTIMDPVTVDNEAGTSRTKNDDGCVIDSSEITNQAAISSYPVSNQWSESRTDWVTHGTYVPLRDRIKKRIAEGIPFFSLEFFPPKTRNSVANFFARLDRFREGNPLFVDIAWHFGSDPGNINSETSSTSVAAGCLDYCGIDTVLHITCCSYTKEQSIRHLEQSKALGLKNILALRGDLPRQDENPILYKYRALDLIRWIKEEYKDYFTIACSGYPAGHPEAPSYRADLLYLKAKVDAGADFIISQIIFDGQVFEKFLRDCREIGITVPIIPGILPIQSYESIRRIAELSQLIIPDSILASLEPIKNDDDAVRNFGIRYAVDLCQTLFTSGSATSIHLFTLNREASSREILQQLGLWSRSPVRALPWRSFGENHPVRCKEDVRPIFWSLRPKSYVFRTREWDEFPNGRWGNSSSPAFNDLKDYYLFYLKGQPTKIEQLRMYGERLETLADVQKVFINFIAQNINENGVKVNQLPWNEQYDGIRAETSLIKDQLLWCNSNGFLTINSQPSVNGAPSTDPFVGWGKPGGYCYQKAYLEFFTSQANAEILWNLLPSYSRLNCHIVNHDATIDWTNTETTMPIAVTWGVFPGSEIAQPTVVDPLSFRVWKDEAFGAWLNWSSIYAEGTSSRCLLEKIYNEYCLVTLVDNDYPKSTIIFDCLAQLVNKNFGKIL</sequence>
<evidence type="ECO:0000256" key="7">
    <source>
        <dbReference type="RuleBase" id="RU004254"/>
    </source>
</evidence>
<dbReference type="InterPro" id="IPR053806">
    <property type="entry name" value="MTHFR_C"/>
</dbReference>
<protein>
    <recommendedName>
        <fullName evidence="8">MTHFR SAM-binding regulatory domain-containing protein</fullName>
    </recommendedName>
</protein>
<dbReference type="EMBL" id="KZ270091">
    <property type="protein sequence ID" value="OZC06545.1"/>
    <property type="molecule type" value="Genomic_DNA"/>
</dbReference>
<gene>
    <name evidence="9" type="ORF">X798_06462</name>
</gene>
<dbReference type="GO" id="GO:0009086">
    <property type="term" value="P:methionine biosynthetic process"/>
    <property type="evidence" value="ECO:0007669"/>
    <property type="project" value="TreeGrafter"/>
</dbReference>
<comment type="similarity">
    <text evidence="3">Belongs to the methylenetetrahydrofolate reductase family.</text>
</comment>
<dbReference type="PANTHER" id="PTHR45754:SF3">
    <property type="entry name" value="METHYLENETETRAHYDROFOLATE REDUCTASE (NADPH)"/>
    <property type="match status" value="1"/>
</dbReference>
<evidence type="ECO:0000256" key="4">
    <source>
        <dbReference type="ARBA" id="ARBA00022630"/>
    </source>
</evidence>
<dbReference type="Pfam" id="PF02219">
    <property type="entry name" value="MTHFR"/>
    <property type="match status" value="1"/>
</dbReference>
<dbReference type="SUPFAM" id="SSF51730">
    <property type="entry name" value="FAD-linked oxidoreductase"/>
    <property type="match status" value="1"/>
</dbReference>
<accession>A0A238BPH1</accession>
<keyword evidence="10" id="KW-1185">Reference proteome</keyword>
<feature type="domain" description="MTHFR SAM-binding regulatory" evidence="8">
    <location>
        <begin position="379"/>
        <end position="681"/>
    </location>
</feature>
<keyword evidence="4" id="KW-0285">Flavoprotein</keyword>
<dbReference type="InterPro" id="IPR003171">
    <property type="entry name" value="Mehydrof_redctse-like"/>
</dbReference>
<evidence type="ECO:0000313" key="9">
    <source>
        <dbReference type="EMBL" id="OZC06545.1"/>
    </source>
</evidence>
<dbReference type="PANTHER" id="PTHR45754">
    <property type="entry name" value="METHYLENETETRAHYDROFOLATE REDUCTASE"/>
    <property type="match status" value="1"/>
</dbReference>
<organism evidence="9 10">
    <name type="scientific">Onchocerca flexuosa</name>
    <dbReference type="NCBI Taxonomy" id="387005"/>
    <lineage>
        <taxon>Eukaryota</taxon>
        <taxon>Metazoa</taxon>
        <taxon>Ecdysozoa</taxon>
        <taxon>Nematoda</taxon>
        <taxon>Chromadorea</taxon>
        <taxon>Rhabditida</taxon>
        <taxon>Spirurina</taxon>
        <taxon>Spiruromorpha</taxon>
        <taxon>Filarioidea</taxon>
        <taxon>Onchocercidae</taxon>
        <taxon>Onchocerca</taxon>
    </lineage>
</organism>
<keyword evidence="5" id="KW-0274">FAD</keyword>
<dbReference type="AlphaFoldDB" id="A0A238BPH1"/>
<dbReference type="Gene3D" id="3.20.20.220">
    <property type="match status" value="1"/>
</dbReference>
<proteinExistence type="inferred from homology"/>
<keyword evidence="6" id="KW-0560">Oxidoreductase</keyword>